<protein>
    <submittedName>
        <fullName evidence="4">Aldolase</fullName>
    </submittedName>
</protein>
<evidence type="ECO:0000256" key="1">
    <source>
        <dbReference type="ARBA" id="ARBA00022723"/>
    </source>
</evidence>
<dbReference type="Gene3D" id="3.40.225.10">
    <property type="entry name" value="Class II aldolase/adducin N-terminal domain"/>
    <property type="match status" value="1"/>
</dbReference>
<dbReference type="RefSeq" id="WP_128386083.1">
    <property type="nucleotide sequence ID" value="NZ_CP035037.1"/>
</dbReference>
<sequence>MTSRTEAANLLVAAAAELASCGMSPGRSGNISVRDGDRLLMSPTDSSLAALDPDRLSVLSLSGEHLDGPRPSKEVPLHLALYRRDAAHTAVVHLHSPLAVAAACREPWSEHHAIPPLTPYIFLKVGQVPLIPYFGPGDPRQADAIDANPLAFRAALLANHGQVAAAETLDAAVTSAIEIEEAARVALTLADGGSRLLDEHDIEELVARGGTPWRALRPALASAGPGAER</sequence>
<dbReference type="SMART" id="SM01007">
    <property type="entry name" value="Aldolase_II"/>
    <property type="match status" value="1"/>
</dbReference>
<dbReference type="Pfam" id="PF00596">
    <property type="entry name" value="Aldolase_II"/>
    <property type="match status" value="1"/>
</dbReference>
<dbReference type="InterPro" id="IPR036409">
    <property type="entry name" value="Aldolase_II/adducin_N_sf"/>
</dbReference>
<name>A0ABX5QCQ2_9MICO</name>
<dbReference type="SUPFAM" id="SSF53639">
    <property type="entry name" value="AraD/HMP-PK domain-like"/>
    <property type="match status" value="1"/>
</dbReference>
<dbReference type="InterPro" id="IPR050197">
    <property type="entry name" value="Aldolase_class_II_sugar_metab"/>
</dbReference>
<evidence type="ECO:0000259" key="3">
    <source>
        <dbReference type="SMART" id="SM01007"/>
    </source>
</evidence>
<dbReference type="Proteomes" id="UP000285768">
    <property type="component" value="Chromosome"/>
</dbReference>
<keyword evidence="2" id="KW-0456">Lyase</keyword>
<reference evidence="4 5" key="1">
    <citation type="submission" date="2019-01" db="EMBL/GenBank/DDBJ databases">
        <title>Leucobacter muris sp. nov. isolated from the nose of a laboratory mouse.</title>
        <authorList>
            <person name="Benga L."/>
            <person name="Sproeer C."/>
            <person name="Schumann P."/>
            <person name="Verbarg S."/>
            <person name="Bunk B."/>
            <person name="Engelhardt E."/>
            <person name="Benten P.M."/>
            <person name="Sager M."/>
        </authorList>
    </citation>
    <scope>NUCLEOTIDE SEQUENCE [LARGE SCALE GENOMIC DNA]</scope>
    <source>
        <strain evidence="4 5">DSM 101948</strain>
    </source>
</reference>
<gene>
    <name evidence="4" type="ORF">Leucomu_01295</name>
</gene>
<organism evidence="4 5">
    <name type="scientific">Leucobacter muris</name>
    <dbReference type="NCBI Taxonomy" id="1935379"/>
    <lineage>
        <taxon>Bacteria</taxon>
        <taxon>Bacillati</taxon>
        <taxon>Actinomycetota</taxon>
        <taxon>Actinomycetes</taxon>
        <taxon>Micrococcales</taxon>
        <taxon>Microbacteriaceae</taxon>
        <taxon>Leucobacter</taxon>
    </lineage>
</organism>
<dbReference type="PANTHER" id="PTHR22789">
    <property type="entry name" value="FUCULOSE PHOSPHATE ALDOLASE"/>
    <property type="match status" value="1"/>
</dbReference>
<dbReference type="PANTHER" id="PTHR22789:SF0">
    <property type="entry name" value="3-OXO-TETRONATE 4-PHOSPHATE DECARBOXYLASE-RELATED"/>
    <property type="match status" value="1"/>
</dbReference>
<keyword evidence="5" id="KW-1185">Reference proteome</keyword>
<dbReference type="InterPro" id="IPR001303">
    <property type="entry name" value="Aldolase_II/adducin_N"/>
</dbReference>
<evidence type="ECO:0000313" key="4">
    <source>
        <dbReference type="EMBL" id="QAB16741.1"/>
    </source>
</evidence>
<feature type="domain" description="Class II aldolase/adducin N-terminal" evidence="3">
    <location>
        <begin position="9"/>
        <end position="187"/>
    </location>
</feature>
<accession>A0ABX5QCQ2</accession>
<dbReference type="EMBL" id="CP035037">
    <property type="protein sequence ID" value="QAB16741.1"/>
    <property type="molecule type" value="Genomic_DNA"/>
</dbReference>
<evidence type="ECO:0000313" key="5">
    <source>
        <dbReference type="Proteomes" id="UP000285768"/>
    </source>
</evidence>
<proteinExistence type="predicted"/>
<evidence type="ECO:0000256" key="2">
    <source>
        <dbReference type="ARBA" id="ARBA00023239"/>
    </source>
</evidence>
<keyword evidence="1" id="KW-0479">Metal-binding</keyword>